<feature type="transmembrane region" description="Helical" evidence="2">
    <location>
        <begin position="94"/>
        <end position="115"/>
    </location>
</feature>
<keyword evidence="2" id="KW-0472">Membrane</keyword>
<evidence type="ECO:0000313" key="3">
    <source>
        <dbReference type="EMBL" id="KAF7335937.1"/>
    </source>
</evidence>
<evidence type="ECO:0000313" key="4">
    <source>
        <dbReference type="Proteomes" id="UP000623467"/>
    </source>
</evidence>
<sequence length="517" mass="56270">MADTTELPNPFTPIAFLSPVLAIQFEVTRYVLSATLGAYVWDIALNLGNDYTLLFKRRVRLPTIVYFLSRAFTLAFILVGFVDQVASVENCKAMAIGFGICFLLSQTTTAMLFFLRVTAVWHPSQIAYAVFSVLWVAVLGAGITVPLGVRGMHIGPTLQCITTAVRANVAVSVIIPLINDTAIFFAINYRILAYTIVADSPRMARLRVFFGGTGLSALSQALLQSGQHFYLIAVITHVFLLVLLKLPHLSAGYHTITTVPSFALINVMACQVFRRIKFGLISSDGTSKIPTTGPNLRALSLQFRHTDPTTAELGSNATPPSDVQYFCSIKLEARLVSKLYPSFKTVRALCVCCIQIIPLMNIDVPSPPHPVCISSTRSRRTRAPAGRLALPNPHPNLRPSVARPHVRWSRTRAPSARAYSRSRPVLASGSHACGRLTSLDGRSYSWTAADKVVRLRGSGAHHGTRDLLRSSRCQTPADAMRVCGARLAPAGFAVAHSSDSTFPSPYTTDDVSERAVA</sequence>
<feature type="transmembrane region" description="Helical" evidence="2">
    <location>
        <begin position="127"/>
        <end position="149"/>
    </location>
</feature>
<organism evidence="3 4">
    <name type="scientific">Mycena sanguinolenta</name>
    <dbReference type="NCBI Taxonomy" id="230812"/>
    <lineage>
        <taxon>Eukaryota</taxon>
        <taxon>Fungi</taxon>
        <taxon>Dikarya</taxon>
        <taxon>Basidiomycota</taxon>
        <taxon>Agaricomycotina</taxon>
        <taxon>Agaricomycetes</taxon>
        <taxon>Agaricomycetidae</taxon>
        <taxon>Agaricales</taxon>
        <taxon>Marasmiineae</taxon>
        <taxon>Mycenaceae</taxon>
        <taxon>Mycena</taxon>
    </lineage>
</organism>
<evidence type="ECO:0000256" key="1">
    <source>
        <dbReference type="SAM" id="MobiDB-lite"/>
    </source>
</evidence>
<evidence type="ECO:0000256" key="2">
    <source>
        <dbReference type="SAM" id="Phobius"/>
    </source>
</evidence>
<feature type="transmembrane region" description="Helical" evidence="2">
    <location>
        <begin position="169"/>
        <end position="192"/>
    </location>
</feature>
<dbReference type="AlphaFoldDB" id="A0A8H7CHA4"/>
<feature type="region of interest" description="Disordered" evidence="1">
    <location>
        <begin position="497"/>
        <end position="517"/>
    </location>
</feature>
<dbReference type="OrthoDB" id="3038990at2759"/>
<keyword evidence="4" id="KW-1185">Reference proteome</keyword>
<feature type="compositionally biased region" description="Polar residues" evidence="1">
    <location>
        <begin position="497"/>
        <end position="509"/>
    </location>
</feature>
<dbReference type="Proteomes" id="UP000623467">
    <property type="component" value="Unassembled WGS sequence"/>
</dbReference>
<keyword evidence="2" id="KW-0812">Transmembrane</keyword>
<name>A0A8H7CHA4_9AGAR</name>
<keyword evidence="2" id="KW-1133">Transmembrane helix</keyword>
<dbReference type="EMBL" id="JACAZH010000038">
    <property type="protein sequence ID" value="KAF7335937.1"/>
    <property type="molecule type" value="Genomic_DNA"/>
</dbReference>
<comment type="caution">
    <text evidence="3">The sequence shown here is derived from an EMBL/GenBank/DDBJ whole genome shotgun (WGS) entry which is preliminary data.</text>
</comment>
<reference evidence="3" key="1">
    <citation type="submission" date="2020-05" db="EMBL/GenBank/DDBJ databases">
        <title>Mycena genomes resolve the evolution of fungal bioluminescence.</title>
        <authorList>
            <person name="Tsai I.J."/>
        </authorList>
    </citation>
    <scope>NUCLEOTIDE SEQUENCE</scope>
    <source>
        <strain evidence="3">160909Yilan</strain>
    </source>
</reference>
<gene>
    <name evidence="3" type="ORF">MSAN_02307000</name>
</gene>
<feature type="transmembrane region" description="Helical" evidence="2">
    <location>
        <begin position="64"/>
        <end position="82"/>
    </location>
</feature>
<proteinExistence type="predicted"/>
<feature type="transmembrane region" description="Helical" evidence="2">
    <location>
        <begin position="204"/>
        <end position="223"/>
    </location>
</feature>
<feature type="transmembrane region" description="Helical" evidence="2">
    <location>
        <begin position="229"/>
        <end position="246"/>
    </location>
</feature>
<accession>A0A8H7CHA4</accession>
<protein>
    <submittedName>
        <fullName evidence="3">Uncharacterized protein</fullName>
    </submittedName>
</protein>